<sequence length="102" mass="11879">MEIKRVWAMPNKNTFSIKPIGELIQKYIHGESVDPFANSNKLAKTTNDIDPQYETDFHIDALQFLKMFYENSMDTVLFDPPYSSRQVSESYKKMGMTVNMET</sequence>
<dbReference type="InterPro" id="IPR002052">
    <property type="entry name" value="DNA_methylase_N6_adenine_CS"/>
</dbReference>
<dbReference type="EMBL" id="LAZR01052777">
    <property type="protein sequence ID" value="KKK82209.1"/>
    <property type="molecule type" value="Genomic_DNA"/>
</dbReference>
<dbReference type="GO" id="GO:0032259">
    <property type="term" value="P:methylation"/>
    <property type="evidence" value="ECO:0007669"/>
    <property type="project" value="InterPro"/>
</dbReference>
<dbReference type="AlphaFoldDB" id="A0A0F9AUR8"/>
<dbReference type="GO" id="GO:0003676">
    <property type="term" value="F:nucleic acid binding"/>
    <property type="evidence" value="ECO:0007669"/>
    <property type="project" value="InterPro"/>
</dbReference>
<protein>
    <recommendedName>
        <fullName evidence="2">DNA methylase N-4/N-6 domain-containing protein</fullName>
    </recommendedName>
</protein>
<reference evidence="1" key="1">
    <citation type="journal article" date="2015" name="Nature">
        <title>Complex archaea that bridge the gap between prokaryotes and eukaryotes.</title>
        <authorList>
            <person name="Spang A."/>
            <person name="Saw J.H."/>
            <person name="Jorgensen S.L."/>
            <person name="Zaremba-Niedzwiedzka K."/>
            <person name="Martijn J."/>
            <person name="Lind A.E."/>
            <person name="van Eijk R."/>
            <person name="Schleper C."/>
            <person name="Guy L."/>
            <person name="Ettema T.J."/>
        </authorList>
    </citation>
    <scope>NUCLEOTIDE SEQUENCE</scope>
</reference>
<dbReference type="GO" id="GO:0008168">
    <property type="term" value="F:methyltransferase activity"/>
    <property type="evidence" value="ECO:0007669"/>
    <property type="project" value="InterPro"/>
</dbReference>
<gene>
    <name evidence="1" type="ORF">LCGC14_2805710</name>
</gene>
<proteinExistence type="predicted"/>
<name>A0A0F9AUR8_9ZZZZ</name>
<accession>A0A0F9AUR8</accession>
<feature type="non-terminal residue" evidence="1">
    <location>
        <position position="102"/>
    </location>
</feature>
<dbReference type="PROSITE" id="PS00092">
    <property type="entry name" value="N6_MTASE"/>
    <property type="match status" value="1"/>
</dbReference>
<evidence type="ECO:0000313" key="1">
    <source>
        <dbReference type="EMBL" id="KKK82209.1"/>
    </source>
</evidence>
<evidence type="ECO:0008006" key="2">
    <source>
        <dbReference type="Google" id="ProtNLM"/>
    </source>
</evidence>
<organism evidence="1">
    <name type="scientific">marine sediment metagenome</name>
    <dbReference type="NCBI Taxonomy" id="412755"/>
    <lineage>
        <taxon>unclassified sequences</taxon>
        <taxon>metagenomes</taxon>
        <taxon>ecological metagenomes</taxon>
    </lineage>
</organism>
<comment type="caution">
    <text evidence="1">The sequence shown here is derived from an EMBL/GenBank/DDBJ whole genome shotgun (WGS) entry which is preliminary data.</text>
</comment>